<dbReference type="EMBL" id="JXRR01000021">
    <property type="protein sequence ID" value="KIL43754.1"/>
    <property type="molecule type" value="Genomic_DNA"/>
</dbReference>
<dbReference type="SUPFAM" id="SSF54001">
    <property type="entry name" value="Cysteine proteinases"/>
    <property type="match status" value="1"/>
</dbReference>
<dbReference type="PANTHER" id="PTHR11786:SF0">
    <property type="entry name" value="ARYLAMINE N-ACETYLTRANSFERASE 4-RELATED"/>
    <property type="match status" value="1"/>
</dbReference>
<dbReference type="InterPro" id="IPR001447">
    <property type="entry name" value="Arylamine_N-AcTrfase"/>
</dbReference>
<name>A0A0C2RPS2_9BACL</name>
<accession>A0A0C2RPS2</accession>
<reference evidence="3 4" key="1">
    <citation type="submission" date="2015-01" db="EMBL/GenBank/DDBJ databases">
        <title>Jeotgalibacillus campisalis genome sequencing.</title>
        <authorList>
            <person name="Goh K.M."/>
            <person name="Chan K.-G."/>
            <person name="Yaakop A.S."/>
            <person name="Ee R."/>
            <person name="Gan H.M."/>
            <person name="Chan C.S."/>
        </authorList>
    </citation>
    <scope>NUCLEOTIDE SEQUENCE [LARGE SCALE GENOMIC DNA]</scope>
    <source>
        <strain evidence="3 4">SF-57</strain>
    </source>
</reference>
<dbReference type="InterPro" id="IPR038765">
    <property type="entry name" value="Papain-like_cys_pep_sf"/>
</dbReference>
<evidence type="ECO:0000256" key="1">
    <source>
        <dbReference type="ARBA" id="ARBA00006547"/>
    </source>
</evidence>
<dbReference type="Pfam" id="PF00797">
    <property type="entry name" value="Acetyltransf_2"/>
    <property type="match status" value="1"/>
</dbReference>
<gene>
    <name evidence="3" type="ORF">KR50_32740</name>
</gene>
<dbReference type="PATRIC" id="fig|220754.4.peg.3287"/>
<dbReference type="PRINTS" id="PR01543">
    <property type="entry name" value="ANATRNSFRASE"/>
</dbReference>
<comment type="similarity">
    <text evidence="1 2">Belongs to the arylamine N-acetyltransferase family.</text>
</comment>
<comment type="caution">
    <text evidence="3">The sequence shown here is derived from an EMBL/GenBank/DDBJ whole genome shotgun (WGS) entry which is preliminary data.</text>
</comment>
<dbReference type="Proteomes" id="UP000031972">
    <property type="component" value="Unassembled WGS sequence"/>
</dbReference>
<evidence type="ECO:0000256" key="2">
    <source>
        <dbReference type="RuleBase" id="RU003452"/>
    </source>
</evidence>
<dbReference type="OrthoDB" id="7181050at2"/>
<organism evidence="3 4">
    <name type="scientific">Jeotgalibacillus campisalis</name>
    <dbReference type="NCBI Taxonomy" id="220754"/>
    <lineage>
        <taxon>Bacteria</taxon>
        <taxon>Bacillati</taxon>
        <taxon>Bacillota</taxon>
        <taxon>Bacilli</taxon>
        <taxon>Bacillales</taxon>
        <taxon>Caryophanaceae</taxon>
        <taxon>Jeotgalibacillus</taxon>
    </lineage>
</organism>
<sequence length="256" mass="29781">MKINELFRQRTGFPIDQPLEFAHLPSLLEKTAFSIPFENTAIMKKEKDELTEEFMVHKLLTLKQGGLCYELSTVLFLFLAENGFQVNMIKGRVFNPDTMTWSAIGKTHAAIKLTYKNRDYLIDTGFGGNIPLVPVPFNSESVESSNGKFRIRTWEDEFILEMIVRHKDNDWRTGYAFTPEPVEISSWNEVRDLLIDEELSPFNKQLLVTQLTKEGNKTLTDKSFTEWANGESRKEEIREEDFNELARLHFNIDFLE</sequence>
<protein>
    <recommendedName>
        <fullName evidence="5">Arylamine N-acetyltransferase</fullName>
    </recommendedName>
</protein>
<dbReference type="AlphaFoldDB" id="A0A0C2RPS2"/>
<dbReference type="InterPro" id="IPR053710">
    <property type="entry name" value="Arylamine_NAT_domain_sf"/>
</dbReference>
<proteinExistence type="inferred from homology"/>
<keyword evidence="4" id="KW-1185">Reference proteome</keyword>
<evidence type="ECO:0000313" key="3">
    <source>
        <dbReference type="EMBL" id="KIL43754.1"/>
    </source>
</evidence>
<dbReference type="RefSeq" id="WP_041060861.1">
    <property type="nucleotide sequence ID" value="NZ_JXRR01000021.1"/>
</dbReference>
<evidence type="ECO:0008006" key="5">
    <source>
        <dbReference type="Google" id="ProtNLM"/>
    </source>
</evidence>
<dbReference type="Gene3D" id="3.30.2140.20">
    <property type="match status" value="1"/>
</dbReference>
<dbReference type="GO" id="GO:0016407">
    <property type="term" value="F:acetyltransferase activity"/>
    <property type="evidence" value="ECO:0007669"/>
    <property type="project" value="InterPro"/>
</dbReference>
<evidence type="ECO:0000313" key="4">
    <source>
        <dbReference type="Proteomes" id="UP000031972"/>
    </source>
</evidence>
<dbReference type="PANTHER" id="PTHR11786">
    <property type="entry name" value="N-HYDROXYARYLAMINE O-ACETYLTRANSFERASE"/>
    <property type="match status" value="1"/>
</dbReference>